<evidence type="ECO:0000259" key="7">
    <source>
        <dbReference type="PROSITE" id="PS50222"/>
    </source>
</evidence>
<feature type="domain" description="EF-hand" evidence="7">
    <location>
        <begin position="118"/>
        <end position="153"/>
    </location>
</feature>
<dbReference type="InterPro" id="IPR001214">
    <property type="entry name" value="SET_dom"/>
</dbReference>
<dbReference type="Pfam" id="PF09273">
    <property type="entry name" value="Rubis-subs-bind"/>
    <property type="match status" value="1"/>
</dbReference>
<dbReference type="Pfam" id="PF13499">
    <property type="entry name" value="EF-hand_7"/>
    <property type="match status" value="1"/>
</dbReference>
<evidence type="ECO:0000256" key="4">
    <source>
        <dbReference type="ARBA" id="ARBA00022737"/>
    </source>
</evidence>
<name>A0A7J6EAR6_CANSA</name>
<dbReference type="PANTHER" id="PTHR13271:SF116">
    <property type="entry name" value="F21J9.27"/>
    <property type="match status" value="1"/>
</dbReference>
<feature type="domain" description="EF-hand" evidence="7">
    <location>
        <begin position="81"/>
        <end position="116"/>
    </location>
</feature>
<evidence type="ECO:0000256" key="6">
    <source>
        <dbReference type="SAM" id="MobiDB-lite"/>
    </source>
</evidence>
<organism evidence="9 10">
    <name type="scientific">Cannabis sativa</name>
    <name type="common">Hemp</name>
    <name type="synonym">Marijuana</name>
    <dbReference type="NCBI Taxonomy" id="3483"/>
    <lineage>
        <taxon>Eukaryota</taxon>
        <taxon>Viridiplantae</taxon>
        <taxon>Streptophyta</taxon>
        <taxon>Embryophyta</taxon>
        <taxon>Tracheophyta</taxon>
        <taxon>Spermatophyta</taxon>
        <taxon>Magnoliopsida</taxon>
        <taxon>eudicotyledons</taxon>
        <taxon>Gunneridae</taxon>
        <taxon>Pentapetalae</taxon>
        <taxon>rosids</taxon>
        <taxon>fabids</taxon>
        <taxon>Rosales</taxon>
        <taxon>Cannabaceae</taxon>
        <taxon>Cannabis</taxon>
    </lineage>
</organism>
<feature type="domain" description="EF-hand" evidence="7">
    <location>
        <begin position="45"/>
        <end position="80"/>
    </location>
</feature>
<dbReference type="AlphaFoldDB" id="A0A7J6EAR6"/>
<evidence type="ECO:0000256" key="5">
    <source>
        <dbReference type="ARBA" id="ARBA00022837"/>
    </source>
</evidence>
<evidence type="ECO:0000256" key="1">
    <source>
        <dbReference type="ARBA" id="ARBA00022603"/>
    </source>
</evidence>
<dbReference type="Pfam" id="PF00856">
    <property type="entry name" value="SET"/>
    <property type="match status" value="1"/>
</dbReference>
<dbReference type="InterPro" id="IPR036464">
    <property type="entry name" value="Rubisco_LSMT_subst-bd_sf"/>
</dbReference>
<dbReference type="PANTHER" id="PTHR13271">
    <property type="entry name" value="UNCHARACTERIZED PUTATIVE METHYLTRANSFERASE"/>
    <property type="match status" value="1"/>
</dbReference>
<dbReference type="SUPFAM" id="SSF81822">
    <property type="entry name" value="RuBisCo LSMT C-terminal, substrate-binding domain"/>
    <property type="match status" value="1"/>
</dbReference>
<sequence>MGFKSLFARKNKKSDSSSVQNHNVDHHTTLDIPLGSRSHSVNARDQIAELEQVFKKFDVNGDGKISSAELGAIMGSLGESSTEEELQKMIKEVDADGDGFIDLSEFIELNTKGVDSDEVLENLKVAFSVYDIDGNGSISAEELFEVLKSLGDDCSIAECRKMINGVDCDGDAGGNGEPPSSRSFKNFIPATILPGNRSGCVRVSSGFLSGWRGHRVGKRVMRVGFSSFRAVRVGNSTVGLMKKTAVNSFKQAAMESHRPLGGTEVDSSSESSSITMAASKMVMASLTHFRPLTCAAASSSGCYPGRLVAQPHDLVKWVRRQGGFVHQGLKIGEDSSHGLGLLASEEIPKGSELISLPQHIPLRFGSLESDEIHSVLVDLAQKVPEELWAMKLGLKLLQERAKVGSFWWPYISNLPEAYSVPIFFPGEDIKNLQYAPLLYQVNKRCRFLLDFEQEVRRALENLKLIDHPFGGLDVDASSLGWAMSAVSSRAFRLHGKKLPDGTSEDDPMMLPLIDMCNHSFEPNARIVQEQGVDNTKMLVKVVAETAIKQNDPLAINYGNLNNDFFLLDYGFVIPSNPYDCIELRYDGALLDAASMAAGVSSPNFSAPSPWQQRFLSQLGLEGEASNLKVYALFYTALPVVSLGGPELVEGRLLAALRVLLASDVTEVEKHDLKTLKSLSAEAPLGVSNEVAAFRTMIALCVIALGHFPTKIMEDESLLKKGVSSSSELAIQFRIQKKSVIIDVMKNLTRRVKLLSQKETVTSQD</sequence>
<dbReference type="SUPFAM" id="SSF47473">
    <property type="entry name" value="EF-hand"/>
    <property type="match status" value="1"/>
</dbReference>
<dbReference type="GO" id="GO:0032259">
    <property type="term" value="P:methylation"/>
    <property type="evidence" value="ECO:0007669"/>
    <property type="project" value="UniProtKB-KW"/>
</dbReference>
<feature type="domain" description="SET" evidence="8">
    <location>
        <begin position="327"/>
        <end position="558"/>
    </location>
</feature>
<dbReference type="CDD" id="cd10527">
    <property type="entry name" value="SET_LSMT"/>
    <property type="match status" value="1"/>
</dbReference>
<evidence type="ECO:0000259" key="8">
    <source>
        <dbReference type="PROSITE" id="PS50280"/>
    </source>
</evidence>
<comment type="caution">
    <text evidence="9">The sequence shown here is derived from an EMBL/GenBank/DDBJ whole genome shotgun (WGS) entry which is preliminary data.</text>
</comment>
<gene>
    <name evidence="9" type="ORF">F8388_015200</name>
</gene>
<dbReference type="PROSITE" id="PS00018">
    <property type="entry name" value="EF_HAND_1"/>
    <property type="match status" value="3"/>
</dbReference>
<dbReference type="InterPro" id="IPR050600">
    <property type="entry name" value="SETD3_SETD6_MTase"/>
</dbReference>
<keyword evidence="2" id="KW-0808">Transferase</keyword>
<proteinExistence type="predicted"/>
<dbReference type="FunFam" id="3.90.1410.10:FF:000009">
    <property type="entry name" value="Histone-lysine N-methyltransferase setd3"/>
    <property type="match status" value="1"/>
</dbReference>
<dbReference type="GO" id="GO:0016279">
    <property type="term" value="F:protein-lysine N-methyltransferase activity"/>
    <property type="evidence" value="ECO:0007669"/>
    <property type="project" value="TreeGrafter"/>
</dbReference>
<keyword evidence="4" id="KW-0677">Repeat</keyword>
<feature type="region of interest" description="Disordered" evidence="6">
    <location>
        <begin position="1"/>
        <end position="37"/>
    </location>
</feature>
<dbReference type="FunFam" id="1.10.238.10:FF:000178">
    <property type="entry name" value="Calmodulin-2 A"/>
    <property type="match status" value="1"/>
</dbReference>
<dbReference type="InterPro" id="IPR018247">
    <property type="entry name" value="EF_Hand_1_Ca_BS"/>
</dbReference>
<accession>A0A7J6EAR6</accession>
<dbReference type="PROSITE" id="PS50280">
    <property type="entry name" value="SET"/>
    <property type="match status" value="1"/>
</dbReference>
<dbReference type="PROSITE" id="PS50222">
    <property type="entry name" value="EF_HAND_2"/>
    <property type="match status" value="3"/>
</dbReference>
<protein>
    <submittedName>
        <fullName evidence="9">Uncharacterized protein</fullName>
    </submittedName>
</protein>
<keyword evidence="5" id="KW-0106">Calcium</keyword>
<evidence type="ECO:0000313" key="10">
    <source>
        <dbReference type="Proteomes" id="UP000525078"/>
    </source>
</evidence>
<evidence type="ECO:0000256" key="3">
    <source>
        <dbReference type="ARBA" id="ARBA00022691"/>
    </source>
</evidence>
<dbReference type="InterPro" id="IPR015353">
    <property type="entry name" value="Rubisco_LSMT_subst-bd"/>
</dbReference>
<dbReference type="Proteomes" id="UP000525078">
    <property type="component" value="Unassembled WGS sequence"/>
</dbReference>
<dbReference type="InterPro" id="IPR046341">
    <property type="entry name" value="SET_dom_sf"/>
</dbReference>
<dbReference type="EMBL" id="JAATIP010000265">
    <property type="protein sequence ID" value="KAF4355446.1"/>
    <property type="molecule type" value="Genomic_DNA"/>
</dbReference>
<dbReference type="InterPro" id="IPR002048">
    <property type="entry name" value="EF_hand_dom"/>
</dbReference>
<dbReference type="Gene3D" id="1.10.238.10">
    <property type="entry name" value="EF-hand"/>
    <property type="match status" value="2"/>
</dbReference>
<dbReference type="InterPro" id="IPR011992">
    <property type="entry name" value="EF-hand-dom_pair"/>
</dbReference>
<keyword evidence="3" id="KW-0949">S-adenosyl-L-methionine</keyword>
<dbReference type="GO" id="GO:0043226">
    <property type="term" value="C:organelle"/>
    <property type="evidence" value="ECO:0007669"/>
    <property type="project" value="UniProtKB-ARBA"/>
</dbReference>
<dbReference type="Gene3D" id="3.90.1420.10">
    <property type="entry name" value="Rubisco LSMT, substrate-binding domain"/>
    <property type="match status" value="1"/>
</dbReference>
<reference evidence="9 10" key="1">
    <citation type="journal article" date="2020" name="bioRxiv">
        <title>Sequence and annotation of 42 cannabis genomes reveals extensive copy number variation in cannabinoid synthesis and pathogen resistance genes.</title>
        <authorList>
            <person name="Mckernan K.J."/>
            <person name="Helbert Y."/>
            <person name="Kane L.T."/>
            <person name="Ebling H."/>
            <person name="Zhang L."/>
            <person name="Liu B."/>
            <person name="Eaton Z."/>
            <person name="Mclaughlin S."/>
            <person name="Kingan S."/>
            <person name="Baybayan P."/>
            <person name="Concepcion G."/>
            <person name="Jordan M."/>
            <person name="Riva A."/>
            <person name="Barbazuk W."/>
            <person name="Harkins T."/>
        </authorList>
    </citation>
    <scope>NUCLEOTIDE SEQUENCE [LARGE SCALE GENOMIC DNA]</scope>
    <source>
        <strain evidence="10">cv. Jamaican Lion 4</strain>
        <tissue evidence="9">Leaf</tissue>
    </source>
</reference>
<keyword evidence="1" id="KW-0489">Methyltransferase</keyword>
<dbReference type="SMART" id="SM00054">
    <property type="entry name" value="EFh"/>
    <property type="match status" value="3"/>
</dbReference>
<dbReference type="CDD" id="cd00051">
    <property type="entry name" value="EFh"/>
    <property type="match status" value="2"/>
</dbReference>
<dbReference type="Gene3D" id="3.90.1410.10">
    <property type="entry name" value="set domain protein methyltransferase, domain 1"/>
    <property type="match status" value="1"/>
</dbReference>
<dbReference type="SMART" id="SM00317">
    <property type="entry name" value="SET"/>
    <property type="match status" value="1"/>
</dbReference>
<dbReference type="Pfam" id="PF13405">
    <property type="entry name" value="EF-hand_6"/>
    <property type="match status" value="1"/>
</dbReference>
<evidence type="ECO:0000313" key="9">
    <source>
        <dbReference type="EMBL" id="KAF4355446.1"/>
    </source>
</evidence>
<dbReference type="SUPFAM" id="SSF82199">
    <property type="entry name" value="SET domain"/>
    <property type="match status" value="1"/>
</dbReference>
<dbReference type="GO" id="GO:0005509">
    <property type="term" value="F:calcium ion binding"/>
    <property type="evidence" value="ECO:0007669"/>
    <property type="project" value="InterPro"/>
</dbReference>
<dbReference type="FunFam" id="3.90.1420.10:FF:000007">
    <property type="entry name" value="SET domain containing protein"/>
    <property type="match status" value="1"/>
</dbReference>
<evidence type="ECO:0000256" key="2">
    <source>
        <dbReference type="ARBA" id="ARBA00022679"/>
    </source>
</evidence>